<proteinExistence type="predicted"/>
<name>A0AAV7HW00_COTGL</name>
<sequence>MQITRFNNYRTKPPRSSLLSGKFQCVDMSMEAPTYNKCDVQGVKPQKSLYRLTKTNGRFNWLQRPRNAYIPYMMLTRFWISALPQEIKRRYSPAHLHMLSTVL</sequence>
<keyword evidence="2" id="KW-1185">Reference proteome</keyword>
<accession>A0AAV7HW00</accession>
<organism evidence="1 2">
    <name type="scientific">Cotesia glomerata</name>
    <name type="common">Lepidopteran parasitic wasp</name>
    <name type="synonym">Apanteles glomeratus</name>
    <dbReference type="NCBI Taxonomy" id="32391"/>
    <lineage>
        <taxon>Eukaryota</taxon>
        <taxon>Metazoa</taxon>
        <taxon>Ecdysozoa</taxon>
        <taxon>Arthropoda</taxon>
        <taxon>Hexapoda</taxon>
        <taxon>Insecta</taxon>
        <taxon>Pterygota</taxon>
        <taxon>Neoptera</taxon>
        <taxon>Endopterygota</taxon>
        <taxon>Hymenoptera</taxon>
        <taxon>Apocrita</taxon>
        <taxon>Ichneumonoidea</taxon>
        <taxon>Braconidae</taxon>
        <taxon>Microgastrinae</taxon>
        <taxon>Cotesia</taxon>
    </lineage>
</organism>
<reference evidence="1 2" key="1">
    <citation type="journal article" date="2021" name="J. Hered.">
        <title>A chromosome-level genome assembly of the parasitoid wasp, Cotesia glomerata (Hymenoptera: Braconidae).</title>
        <authorList>
            <person name="Pinto B.J."/>
            <person name="Weis J.J."/>
            <person name="Gamble T."/>
            <person name="Ode P.J."/>
            <person name="Paul R."/>
            <person name="Zaspel J.M."/>
        </authorList>
    </citation>
    <scope>NUCLEOTIDE SEQUENCE [LARGE SCALE GENOMIC DNA]</scope>
    <source>
        <strain evidence="1">CgM1</strain>
    </source>
</reference>
<dbReference type="Proteomes" id="UP000826195">
    <property type="component" value="Unassembled WGS sequence"/>
</dbReference>
<evidence type="ECO:0000313" key="2">
    <source>
        <dbReference type="Proteomes" id="UP000826195"/>
    </source>
</evidence>
<gene>
    <name evidence="1" type="ORF">KQX54_019823</name>
</gene>
<dbReference type="EMBL" id="JAHXZJ010002982">
    <property type="protein sequence ID" value="KAH0535880.1"/>
    <property type="molecule type" value="Genomic_DNA"/>
</dbReference>
<comment type="caution">
    <text evidence="1">The sequence shown here is derived from an EMBL/GenBank/DDBJ whole genome shotgun (WGS) entry which is preliminary data.</text>
</comment>
<evidence type="ECO:0000313" key="1">
    <source>
        <dbReference type="EMBL" id="KAH0535880.1"/>
    </source>
</evidence>
<protein>
    <submittedName>
        <fullName evidence="1">Uncharacterized protein</fullName>
    </submittedName>
</protein>
<dbReference type="AlphaFoldDB" id="A0AAV7HW00"/>